<protein>
    <submittedName>
        <fullName evidence="1">Uncharacterized protein</fullName>
    </submittedName>
</protein>
<reference evidence="1" key="2">
    <citation type="journal article" date="2015" name="Data Brief">
        <title>Shoot transcriptome of the giant reed, Arundo donax.</title>
        <authorList>
            <person name="Barrero R.A."/>
            <person name="Guerrero F.D."/>
            <person name="Moolhuijzen P."/>
            <person name="Goolsby J.A."/>
            <person name="Tidwell J."/>
            <person name="Bellgard S.E."/>
            <person name="Bellgard M.I."/>
        </authorList>
    </citation>
    <scope>NUCLEOTIDE SEQUENCE</scope>
    <source>
        <tissue evidence="1">Shoot tissue taken approximately 20 cm above the soil surface</tissue>
    </source>
</reference>
<dbReference type="EMBL" id="GBRH01254273">
    <property type="protein sequence ID" value="JAD43622.1"/>
    <property type="molecule type" value="Transcribed_RNA"/>
</dbReference>
<organism evidence="1">
    <name type="scientific">Arundo donax</name>
    <name type="common">Giant reed</name>
    <name type="synonym">Donax arundinaceus</name>
    <dbReference type="NCBI Taxonomy" id="35708"/>
    <lineage>
        <taxon>Eukaryota</taxon>
        <taxon>Viridiplantae</taxon>
        <taxon>Streptophyta</taxon>
        <taxon>Embryophyta</taxon>
        <taxon>Tracheophyta</taxon>
        <taxon>Spermatophyta</taxon>
        <taxon>Magnoliopsida</taxon>
        <taxon>Liliopsida</taxon>
        <taxon>Poales</taxon>
        <taxon>Poaceae</taxon>
        <taxon>PACMAD clade</taxon>
        <taxon>Arundinoideae</taxon>
        <taxon>Arundineae</taxon>
        <taxon>Arundo</taxon>
    </lineage>
</organism>
<accession>A0A0A9A9C4</accession>
<evidence type="ECO:0000313" key="1">
    <source>
        <dbReference type="EMBL" id="JAD43622.1"/>
    </source>
</evidence>
<reference evidence="1" key="1">
    <citation type="submission" date="2014-09" db="EMBL/GenBank/DDBJ databases">
        <authorList>
            <person name="Magalhaes I.L.F."/>
            <person name="Oliveira U."/>
            <person name="Santos F.R."/>
            <person name="Vidigal T.H.D.A."/>
            <person name="Brescovit A.D."/>
            <person name="Santos A.J."/>
        </authorList>
    </citation>
    <scope>NUCLEOTIDE SEQUENCE</scope>
    <source>
        <tissue evidence="1">Shoot tissue taken approximately 20 cm above the soil surface</tissue>
    </source>
</reference>
<sequence>MSNRAHPTWRAK</sequence>
<name>A0A0A9A9C4_ARUDO</name>
<proteinExistence type="predicted"/>